<accession>A0ABQ5HES4</accession>
<name>A0ABQ5HES4_9ASTR</name>
<gene>
    <name evidence="2" type="ORF">Tco_1068066</name>
</gene>
<reference evidence="2" key="1">
    <citation type="journal article" date="2022" name="Int. J. Mol. Sci.">
        <title>Draft Genome of Tanacetum Coccineum: Genomic Comparison of Closely Related Tanacetum-Family Plants.</title>
        <authorList>
            <person name="Yamashiro T."/>
            <person name="Shiraishi A."/>
            <person name="Nakayama K."/>
            <person name="Satake H."/>
        </authorList>
    </citation>
    <scope>NUCLEOTIDE SEQUENCE</scope>
</reference>
<feature type="compositionally biased region" description="Basic and acidic residues" evidence="1">
    <location>
        <begin position="1"/>
        <end position="30"/>
    </location>
</feature>
<keyword evidence="3" id="KW-1185">Reference proteome</keyword>
<proteinExistence type="predicted"/>
<comment type="caution">
    <text evidence="2">The sequence shown here is derived from an EMBL/GenBank/DDBJ whole genome shotgun (WGS) entry which is preliminary data.</text>
</comment>
<sequence>MQKRRREDTDASSSKKDKDQTESSKKDKDPSTTSKTKKVIDAEESIQADDVVDAEELTQDDAAPRQGNSQWFKQDAVERPETPEPCWFKEPNMNDAPEQGWFNKMVNAEKDPREFVNQMGSIVNFKKYVKKCLKKDKITKADLEGTAFALLKGNYKTTLNLSIT</sequence>
<dbReference type="EMBL" id="BQNB010019539">
    <property type="protein sequence ID" value="GJT86349.1"/>
    <property type="molecule type" value="Genomic_DNA"/>
</dbReference>
<feature type="compositionally biased region" description="Acidic residues" evidence="1">
    <location>
        <begin position="42"/>
        <end position="59"/>
    </location>
</feature>
<evidence type="ECO:0000313" key="2">
    <source>
        <dbReference type="EMBL" id="GJT86349.1"/>
    </source>
</evidence>
<reference evidence="2" key="2">
    <citation type="submission" date="2022-01" db="EMBL/GenBank/DDBJ databases">
        <authorList>
            <person name="Yamashiro T."/>
            <person name="Shiraishi A."/>
            <person name="Satake H."/>
            <person name="Nakayama K."/>
        </authorList>
    </citation>
    <scope>NUCLEOTIDE SEQUENCE</scope>
</reference>
<protein>
    <submittedName>
        <fullName evidence="2">Uncharacterized protein</fullName>
    </submittedName>
</protein>
<evidence type="ECO:0000256" key="1">
    <source>
        <dbReference type="SAM" id="MobiDB-lite"/>
    </source>
</evidence>
<dbReference type="Proteomes" id="UP001151760">
    <property type="component" value="Unassembled WGS sequence"/>
</dbReference>
<feature type="region of interest" description="Disordered" evidence="1">
    <location>
        <begin position="1"/>
        <end position="94"/>
    </location>
</feature>
<organism evidence="2 3">
    <name type="scientific">Tanacetum coccineum</name>
    <dbReference type="NCBI Taxonomy" id="301880"/>
    <lineage>
        <taxon>Eukaryota</taxon>
        <taxon>Viridiplantae</taxon>
        <taxon>Streptophyta</taxon>
        <taxon>Embryophyta</taxon>
        <taxon>Tracheophyta</taxon>
        <taxon>Spermatophyta</taxon>
        <taxon>Magnoliopsida</taxon>
        <taxon>eudicotyledons</taxon>
        <taxon>Gunneridae</taxon>
        <taxon>Pentapetalae</taxon>
        <taxon>asterids</taxon>
        <taxon>campanulids</taxon>
        <taxon>Asterales</taxon>
        <taxon>Asteraceae</taxon>
        <taxon>Asteroideae</taxon>
        <taxon>Anthemideae</taxon>
        <taxon>Anthemidinae</taxon>
        <taxon>Tanacetum</taxon>
    </lineage>
</organism>
<evidence type="ECO:0000313" key="3">
    <source>
        <dbReference type="Proteomes" id="UP001151760"/>
    </source>
</evidence>